<keyword evidence="2" id="KW-0732">Signal</keyword>
<accession>A0ABX7P3J9</accession>
<evidence type="ECO:0000256" key="1">
    <source>
        <dbReference type="SAM" id="MobiDB-lite"/>
    </source>
</evidence>
<name>A0ABX7P3J9_9BACT</name>
<keyword evidence="4" id="KW-1185">Reference proteome</keyword>
<reference evidence="3 4" key="1">
    <citation type="submission" date="2021-02" db="EMBL/GenBank/DDBJ databases">
        <title>De Novo genome assembly of isolated myxobacteria.</title>
        <authorList>
            <person name="Stevens D.C."/>
        </authorList>
    </citation>
    <scope>NUCLEOTIDE SEQUENCE [LARGE SCALE GENOMIC DNA]</scope>
    <source>
        <strain evidence="4">SCPEA02</strain>
    </source>
</reference>
<feature type="region of interest" description="Disordered" evidence="1">
    <location>
        <begin position="26"/>
        <end position="51"/>
    </location>
</feature>
<sequence>MAHAAWKWMAVAAAVGAAVLACGGDDDEGGTNNPPTGIDAGVNEVRPGLGDDPGEPLGTQFNLPTGVTVSGTVYGADDLTSDCGNGAPGNGSGVYVQVCVPLRNSTGGPVEVVFPPGLVIVSTSEGFQNGLLVERVVITVPPTPPGPGGPPDGGTDPDATVVPLFTYCLNESQNPNEKGTPYKLGPVTSDSALKELLQLLSGKRIDSPEDVDVVQEALYSITESKGLTAEDRAAINKL</sequence>
<protein>
    <recommendedName>
        <fullName evidence="5">Lipoprotein</fullName>
    </recommendedName>
</protein>
<proteinExistence type="predicted"/>
<evidence type="ECO:0008006" key="5">
    <source>
        <dbReference type="Google" id="ProtNLM"/>
    </source>
</evidence>
<evidence type="ECO:0000256" key="2">
    <source>
        <dbReference type="SAM" id="SignalP"/>
    </source>
</evidence>
<feature type="signal peptide" evidence="2">
    <location>
        <begin position="1"/>
        <end position="23"/>
    </location>
</feature>
<dbReference type="PROSITE" id="PS51257">
    <property type="entry name" value="PROKAR_LIPOPROTEIN"/>
    <property type="match status" value="1"/>
</dbReference>
<dbReference type="Proteomes" id="UP000662747">
    <property type="component" value="Chromosome"/>
</dbReference>
<gene>
    <name evidence="3" type="ORF">JY651_08995</name>
</gene>
<evidence type="ECO:0000313" key="3">
    <source>
        <dbReference type="EMBL" id="QSQ25049.1"/>
    </source>
</evidence>
<feature type="chain" id="PRO_5046405321" description="Lipoprotein" evidence="2">
    <location>
        <begin position="24"/>
        <end position="238"/>
    </location>
</feature>
<organism evidence="3 4">
    <name type="scientific">Pyxidicoccus parkwayensis</name>
    <dbReference type="NCBI Taxonomy" id="2813578"/>
    <lineage>
        <taxon>Bacteria</taxon>
        <taxon>Pseudomonadati</taxon>
        <taxon>Myxococcota</taxon>
        <taxon>Myxococcia</taxon>
        <taxon>Myxococcales</taxon>
        <taxon>Cystobacterineae</taxon>
        <taxon>Myxococcaceae</taxon>
        <taxon>Pyxidicoccus</taxon>
    </lineage>
</organism>
<dbReference type="EMBL" id="CP071090">
    <property type="protein sequence ID" value="QSQ25049.1"/>
    <property type="molecule type" value="Genomic_DNA"/>
</dbReference>
<dbReference type="RefSeq" id="WP_206726608.1">
    <property type="nucleotide sequence ID" value="NZ_CP071090.1"/>
</dbReference>
<evidence type="ECO:0000313" key="4">
    <source>
        <dbReference type="Proteomes" id="UP000662747"/>
    </source>
</evidence>